<feature type="domain" description="CAAX prenyl protease 2/Lysostaphin resistance protein A-like" evidence="3">
    <location>
        <begin position="157"/>
        <end position="250"/>
    </location>
</feature>
<dbReference type="GO" id="GO:0004175">
    <property type="term" value="F:endopeptidase activity"/>
    <property type="evidence" value="ECO:0007669"/>
    <property type="project" value="UniProtKB-ARBA"/>
</dbReference>
<gene>
    <name evidence="4" type="ORF">D5S19_27915</name>
</gene>
<evidence type="ECO:0000256" key="2">
    <source>
        <dbReference type="SAM" id="Phobius"/>
    </source>
</evidence>
<feature type="transmembrane region" description="Helical" evidence="2">
    <location>
        <begin position="112"/>
        <end position="131"/>
    </location>
</feature>
<proteinExistence type="predicted"/>
<keyword evidence="2" id="KW-0472">Membrane</keyword>
<protein>
    <submittedName>
        <fullName evidence="4">CPBP family intramembrane metalloprotease</fullName>
    </submittedName>
</protein>
<dbReference type="InterPro" id="IPR003675">
    <property type="entry name" value="Rce1/LyrA-like_dom"/>
</dbReference>
<dbReference type="OrthoDB" id="8453431at2"/>
<keyword evidence="4" id="KW-0482">Metalloprotease</keyword>
<keyword evidence="2" id="KW-0812">Transmembrane</keyword>
<evidence type="ECO:0000313" key="5">
    <source>
        <dbReference type="Proteomes" id="UP000285112"/>
    </source>
</evidence>
<dbReference type="EMBL" id="QZFV01000131">
    <property type="protein sequence ID" value="RJQ78304.1"/>
    <property type="molecule type" value="Genomic_DNA"/>
</dbReference>
<feature type="transmembrane region" description="Helical" evidence="2">
    <location>
        <begin position="33"/>
        <end position="57"/>
    </location>
</feature>
<comment type="caution">
    <text evidence="4">The sequence shown here is derived from an EMBL/GenBank/DDBJ whole genome shotgun (WGS) entry which is preliminary data.</text>
</comment>
<accession>A0A419HPL9</accession>
<dbReference type="GO" id="GO:0006508">
    <property type="term" value="P:proteolysis"/>
    <property type="evidence" value="ECO:0007669"/>
    <property type="project" value="UniProtKB-KW"/>
</dbReference>
<feature type="transmembrane region" description="Helical" evidence="2">
    <location>
        <begin position="152"/>
        <end position="170"/>
    </location>
</feature>
<dbReference type="Pfam" id="PF02517">
    <property type="entry name" value="Rce1-like"/>
    <property type="match status" value="1"/>
</dbReference>
<organism evidence="4 5">
    <name type="scientific">Amycolatopsis panacis</name>
    <dbReference type="NCBI Taxonomy" id="2340917"/>
    <lineage>
        <taxon>Bacteria</taxon>
        <taxon>Bacillati</taxon>
        <taxon>Actinomycetota</taxon>
        <taxon>Actinomycetes</taxon>
        <taxon>Pseudonocardiales</taxon>
        <taxon>Pseudonocardiaceae</taxon>
        <taxon>Amycolatopsis</taxon>
    </lineage>
</organism>
<feature type="region of interest" description="Disordered" evidence="1">
    <location>
        <begin position="1"/>
        <end position="21"/>
    </location>
</feature>
<dbReference type="Proteomes" id="UP000285112">
    <property type="component" value="Unassembled WGS sequence"/>
</dbReference>
<evidence type="ECO:0000256" key="1">
    <source>
        <dbReference type="SAM" id="MobiDB-lite"/>
    </source>
</evidence>
<keyword evidence="5" id="KW-1185">Reference proteome</keyword>
<evidence type="ECO:0000259" key="3">
    <source>
        <dbReference type="Pfam" id="PF02517"/>
    </source>
</evidence>
<keyword evidence="2" id="KW-1133">Transmembrane helix</keyword>
<reference evidence="4 5" key="1">
    <citation type="submission" date="2018-09" db="EMBL/GenBank/DDBJ databases">
        <title>YIM PH 21725 draft genome.</title>
        <authorList>
            <person name="Miao C."/>
        </authorList>
    </citation>
    <scope>NUCLEOTIDE SEQUENCE [LARGE SCALE GENOMIC DNA]</scope>
    <source>
        <strain evidence="5">YIM PH21725</strain>
    </source>
</reference>
<keyword evidence="4" id="KW-0645">Protease</keyword>
<keyword evidence="4" id="KW-0378">Hydrolase</keyword>
<dbReference type="GO" id="GO:0008237">
    <property type="term" value="F:metallopeptidase activity"/>
    <property type="evidence" value="ECO:0007669"/>
    <property type="project" value="UniProtKB-KW"/>
</dbReference>
<name>A0A419HPL9_9PSEU</name>
<feature type="transmembrane region" description="Helical" evidence="2">
    <location>
        <begin position="194"/>
        <end position="212"/>
    </location>
</feature>
<evidence type="ECO:0000313" key="4">
    <source>
        <dbReference type="EMBL" id="RJQ78304.1"/>
    </source>
</evidence>
<feature type="transmembrane region" description="Helical" evidence="2">
    <location>
        <begin position="245"/>
        <end position="263"/>
    </location>
</feature>
<feature type="transmembrane region" description="Helical" evidence="2">
    <location>
        <begin position="69"/>
        <end position="92"/>
    </location>
</feature>
<sequence length="265" mass="27800">MTTSQHREPLPGGPLIVGEDTVAEPAGPPAPRWGFGAFLLVEAVLLASAAFVSVLAGDPPPGKPLPISSVLLGTMLPTMIAAGVAVLITVVRGNGPVPDLRLRWCWADVKTGLKYGLLGLVLTSLGAYLWTRVVGSADATSAISALVDDRKMSVPAAVVMFAYLWLLGPICEEIIYRGLLWGAVERLKWSSERWGRFAAFLLSTAVFAASHLEPLRTTLLLVIAVPIGLARLATGRLAGGVVAHAVNNFLPAVAILLGALGVARF</sequence>
<dbReference type="RefSeq" id="WP_120026345.1">
    <property type="nucleotide sequence ID" value="NZ_QZFV01000131.1"/>
</dbReference>
<dbReference type="GO" id="GO:0080120">
    <property type="term" value="P:CAAX-box protein maturation"/>
    <property type="evidence" value="ECO:0007669"/>
    <property type="project" value="UniProtKB-ARBA"/>
</dbReference>
<dbReference type="AlphaFoldDB" id="A0A419HPL9"/>